<dbReference type="Proteomes" id="UP000568380">
    <property type="component" value="Unassembled WGS sequence"/>
</dbReference>
<feature type="transmembrane region" description="Helical" evidence="2">
    <location>
        <begin position="5"/>
        <end position="25"/>
    </location>
</feature>
<keyword evidence="2" id="KW-0472">Membrane</keyword>
<proteinExistence type="predicted"/>
<dbReference type="AlphaFoldDB" id="A0A7W8EJ59"/>
<keyword evidence="4" id="KW-1185">Reference proteome</keyword>
<dbReference type="InterPro" id="IPR009872">
    <property type="entry name" value="DUF1427"/>
</dbReference>
<feature type="transmembrane region" description="Helical" evidence="2">
    <location>
        <begin position="31"/>
        <end position="50"/>
    </location>
</feature>
<evidence type="ECO:0000256" key="2">
    <source>
        <dbReference type="SAM" id="Phobius"/>
    </source>
</evidence>
<evidence type="ECO:0000313" key="3">
    <source>
        <dbReference type="EMBL" id="MBB5081248.1"/>
    </source>
</evidence>
<keyword evidence="2" id="KW-1133">Transmembrane helix</keyword>
<evidence type="ECO:0000313" key="4">
    <source>
        <dbReference type="Proteomes" id="UP000568380"/>
    </source>
</evidence>
<comment type="caution">
    <text evidence="3">The sequence shown here is derived from an EMBL/GenBank/DDBJ whole genome shotgun (WGS) entry which is preliminary data.</text>
</comment>
<feature type="region of interest" description="Disordered" evidence="1">
    <location>
        <begin position="57"/>
        <end position="76"/>
    </location>
</feature>
<accession>A0A7W8EJ59</accession>
<protein>
    <submittedName>
        <fullName evidence="3">XapX domain-containing protein</fullName>
    </submittedName>
</protein>
<evidence type="ECO:0000256" key="1">
    <source>
        <dbReference type="SAM" id="MobiDB-lite"/>
    </source>
</evidence>
<dbReference type="Pfam" id="PF07235">
    <property type="entry name" value="DUF1427"/>
    <property type="match status" value="1"/>
</dbReference>
<organism evidence="3 4">
    <name type="scientific">Nonomuraea endophytica</name>
    <dbReference type="NCBI Taxonomy" id="714136"/>
    <lineage>
        <taxon>Bacteria</taxon>
        <taxon>Bacillati</taxon>
        <taxon>Actinomycetota</taxon>
        <taxon>Actinomycetes</taxon>
        <taxon>Streptosporangiales</taxon>
        <taxon>Streptosporangiaceae</taxon>
        <taxon>Nonomuraea</taxon>
    </lineage>
</organism>
<dbReference type="RefSeq" id="WP_184968453.1">
    <property type="nucleotide sequence ID" value="NZ_JACHIN010000010.1"/>
</dbReference>
<sequence length="76" mass="8267">MTRTVLAYVISLGAGILAGLLYWLMGVATPAPPWQALCGLLGILFGEACVRRLRERLQRRRGRGTPAPSDRTTGKD</sequence>
<name>A0A7W8EJ59_9ACTN</name>
<dbReference type="NCBIfam" id="TIGR03510">
    <property type="entry name" value="XapX"/>
    <property type="match status" value="1"/>
</dbReference>
<keyword evidence="2" id="KW-0812">Transmembrane</keyword>
<dbReference type="EMBL" id="JACHIN010000010">
    <property type="protein sequence ID" value="MBB5081248.1"/>
    <property type="molecule type" value="Genomic_DNA"/>
</dbReference>
<reference evidence="3 4" key="1">
    <citation type="submission" date="2020-08" db="EMBL/GenBank/DDBJ databases">
        <title>Genomic Encyclopedia of Type Strains, Phase IV (KMG-IV): sequencing the most valuable type-strain genomes for metagenomic binning, comparative biology and taxonomic classification.</title>
        <authorList>
            <person name="Goeker M."/>
        </authorList>
    </citation>
    <scope>NUCLEOTIDE SEQUENCE [LARGE SCALE GENOMIC DNA]</scope>
    <source>
        <strain evidence="3 4">DSM 45385</strain>
    </source>
</reference>
<dbReference type="InterPro" id="IPR020017">
    <property type="entry name" value="XapX_domain"/>
</dbReference>
<gene>
    <name evidence="3" type="ORF">HNR40_006743</name>
</gene>